<comment type="caution">
    <text evidence="1">The sequence shown here is derived from an EMBL/GenBank/DDBJ whole genome shotgun (WGS) entry which is preliminary data.</text>
</comment>
<organism evidence="1 2">
    <name type="scientific">Rhodocollybia butyracea</name>
    <dbReference type="NCBI Taxonomy" id="206335"/>
    <lineage>
        <taxon>Eukaryota</taxon>
        <taxon>Fungi</taxon>
        <taxon>Dikarya</taxon>
        <taxon>Basidiomycota</taxon>
        <taxon>Agaricomycotina</taxon>
        <taxon>Agaricomycetes</taxon>
        <taxon>Agaricomycetidae</taxon>
        <taxon>Agaricales</taxon>
        <taxon>Marasmiineae</taxon>
        <taxon>Omphalotaceae</taxon>
        <taxon>Rhodocollybia</taxon>
    </lineage>
</organism>
<dbReference type="InterPro" id="IPR011008">
    <property type="entry name" value="Dimeric_a/b-barrel"/>
</dbReference>
<gene>
    <name evidence="1" type="ORF">BDP27DRAFT_1421043</name>
</gene>
<evidence type="ECO:0000313" key="2">
    <source>
        <dbReference type="Proteomes" id="UP000772434"/>
    </source>
</evidence>
<reference evidence="1" key="1">
    <citation type="submission" date="2020-11" db="EMBL/GenBank/DDBJ databases">
        <authorList>
            <consortium name="DOE Joint Genome Institute"/>
            <person name="Ahrendt S."/>
            <person name="Riley R."/>
            <person name="Andreopoulos W."/>
            <person name="Labutti K."/>
            <person name="Pangilinan J."/>
            <person name="Ruiz-Duenas F.J."/>
            <person name="Barrasa J.M."/>
            <person name="Sanchez-Garcia M."/>
            <person name="Camarero S."/>
            <person name="Miyauchi S."/>
            <person name="Serrano A."/>
            <person name="Linde D."/>
            <person name="Babiker R."/>
            <person name="Drula E."/>
            <person name="Ayuso-Fernandez I."/>
            <person name="Pacheco R."/>
            <person name="Padilla G."/>
            <person name="Ferreira P."/>
            <person name="Barriuso J."/>
            <person name="Kellner H."/>
            <person name="Castanera R."/>
            <person name="Alfaro M."/>
            <person name="Ramirez L."/>
            <person name="Pisabarro A.G."/>
            <person name="Kuo A."/>
            <person name="Tritt A."/>
            <person name="Lipzen A."/>
            <person name="He G."/>
            <person name="Yan M."/>
            <person name="Ng V."/>
            <person name="Cullen D."/>
            <person name="Martin F."/>
            <person name="Rosso M.-N."/>
            <person name="Henrissat B."/>
            <person name="Hibbett D."/>
            <person name="Martinez A.T."/>
            <person name="Grigoriev I.V."/>
        </authorList>
    </citation>
    <scope>NUCLEOTIDE SEQUENCE</scope>
    <source>
        <strain evidence="1">AH 40177</strain>
    </source>
</reference>
<dbReference type="EMBL" id="JADNRY010000051">
    <property type="protein sequence ID" value="KAF9069406.1"/>
    <property type="molecule type" value="Genomic_DNA"/>
</dbReference>
<name>A0A9P5U7V9_9AGAR</name>
<dbReference type="OrthoDB" id="2870864at2759"/>
<sequence length="133" mass="14492">MSLENPPKSTPSGRLMLIATITAKAGKEAAVATHLKDVQKLALSDDEPGTSFYRVTRRVDVHGHLLPVFVVIEDYAGAAGLRAHIAGAAFQKFGKALQEEDLLEGEIGIDYLDERKKDFEHTLISGCVEFKTP</sequence>
<evidence type="ECO:0000313" key="1">
    <source>
        <dbReference type="EMBL" id="KAF9069406.1"/>
    </source>
</evidence>
<accession>A0A9P5U7V9</accession>
<dbReference type="SUPFAM" id="SSF54909">
    <property type="entry name" value="Dimeric alpha+beta barrel"/>
    <property type="match status" value="1"/>
</dbReference>
<evidence type="ECO:0008006" key="3">
    <source>
        <dbReference type="Google" id="ProtNLM"/>
    </source>
</evidence>
<dbReference type="AlphaFoldDB" id="A0A9P5U7V9"/>
<dbReference type="Proteomes" id="UP000772434">
    <property type="component" value="Unassembled WGS sequence"/>
</dbReference>
<proteinExistence type="predicted"/>
<protein>
    <recommendedName>
        <fullName evidence="3">ABM domain-containing protein</fullName>
    </recommendedName>
</protein>
<dbReference type="Gene3D" id="3.30.70.100">
    <property type="match status" value="1"/>
</dbReference>
<keyword evidence="2" id="KW-1185">Reference proteome</keyword>